<organism evidence="1 2">
    <name type="scientific">Kluyvera cryocrescens</name>
    <name type="common">Kluyvera citrophila</name>
    <dbReference type="NCBI Taxonomy" id="580"/>
    <lineage>
        <taxon>Bacteria</taxon>
        <taxon>Pseudomonadati</taxon>
        <taxon>Pseudomonadota</taxon>
        <taxon>Gammaproteobacteria</taxon>
        <taxon>Enterobacterales</taxon>
        <taxon>Enterobacteriaceae</taxon>
        <taxon>Kluyvera</taxon>
    </lineage>
</organism>
<dbReference type="AlphaFoldDB" id="A0A485B5A7"/>
<protein>
    <submittedName>
        <fullName evidence="1">Uncharacterized protein</fullName>
    </submittedName>
</protein>
<dbReference type="Proteomes" id="UP000401081">
    <property type="component" value="Unassembled WGS sequence"/>
</dbReference>
<keyword evidence="2" id="KW-1185">Reference proteome</keyword>
<reference evidence="1 2" key="1">
    <citation type="submission" date="2019-03" db="EMBL/GenBank/DDBJ databases">
        <authorList>
            <consortium name="Pathogen Informatics"/>
        </authorList>
    </citation>
    <scope>NUCLEOTIDE SEQUENCE [LARGE SCALE GENOMIC DNA]</scope>
    <source>
        <strain evidence="1 2">NCTC12993</strain>
    </source>
</reference>
<sequence length="31" mass="3601">MWGPVECVDFKHLIRRFAELQAVVVPVMWGS</sequence>
<dbReference type="EMBL" id="CAADJD010000020">
    <property type="protein sequence ID" value="VFS67542.1"/>
    <property type="molecule type" value="Genomic_DNA"/>
</dbReference>
<evidence type="ECO:0000313" key="1">
    <source>
        <dbReference type="EMBL" id="VFS67542.1"/>
    </source>
</evidence>
<evidence type="ECO:0000313" key="2">
    <source>
        <dbReference type="Proteomes" id="UP000401081"/>
    </source>
</evidence>
<gene>
    <name evidence="1" type="ORF">NCTC12993_03737</name>
</gene>
<proteinExistence type="predicted"/>
<accession>A0A485B5A7</accession>
<name>A0A485B5A7_KLUCR</name>